<evidence type="ECO:0000313" key="6">
    <source>
        <dbReference type="EMBL" id="GMF46587.1"/>
    </source>
</evidence>
<feature type="chain" id="PRO_5044965796" description="RxLR effector protein" evidence="5">
    <location>
        <begin position="24"/>
        <end position="135"/>
    </location>
</feature>
<comment type="subcellular location">
    <subcellularLocation>
        <location evidence="1 5">Secreted</location>
    </subcellularLocation>
</comment>
<name>A0A9W6XWA5_9STRA</name>
<organism evidence="6 7">
    <name type="scientific">Phytophthora fragariaefolia</name>
    <dbReference type="NCBI Taxonomy" id="1490495"/>
    <lineage>
        <taxon>Eukaryota</taxon>
        <taxon>Sar</taxon>
        <taxon>Stramenopiles</taxon>
        <taxon>Oomycota</taxon>
        <taxon>Peronosporomycetes</taxon>
        <taxon>Peronosporales</taxon>
        <taxon>Peronosporaceae</taxon>
        <taxon>Phytophthora</taxon>
    </lineage>
</organism>
<keyword evidence="3 5" id="KW-0964">Secreted</keyword>
<dbReference type="EMBL" id="BSXT01001987">
    <property type="protein sequence ID" value="GMF46587.1"/>
    <property type="molecule type" value="Genomic_DNA"/>
</dbReference>
<accession>A0A9W6XWA5</accession>
<comment type="function">
    <text evidence="5">Effector that suppresses plant defense responses during pathogen infection.</text>
</comment>
<evidence type="ECO:0000256" key="1">
    <source>
        <dbReference type="ARBA" id="ARBA00004613"/>
    </source>
</evidence>
<comment type="domain">
    <text evidence="5">The RxLR-dEER motif acts to carry the protein into the host cell cytoplasm through binding to cell surface phosphatidylinositol-3-phosphate.</text>
</comment>
<evidence type="ECO:0000256" key="2">
    <source>
        <dbReference type="ARBA" id="ARBA00010400"/>
    </source>
</evidence>
<comment type="caution">
    <text evidence="6">The sequence shown here is derived from an EMBL/GenBank/DDBJ whole genome shotgun (WGS) entry which is preliminary data.</text>
</comment>
<gene>
    <name evidence="6" type="ORF">Pfra01_001720400</name>
</gene>
<keyword evidence="4 5" id="KW-0732">Signal</keyword>
<reference evidence="6" key="1">
    <citation type="submission" date="2023-04" db="EMBL/GenBank/DDBJ databases">
        <title>Phytophthora fragariaefolia NBRC 109709.</title>
        <authorList>
            <person name="Ichikawa N."/>
            <person name="Sato H."/>
            <person name="Tonouchi N."/>
        </authorList>
    </citation>
    <scope>NUCLEOTIDE SEQUENCE</scope>
    <source>
        <strain evidence="6">NBRC 109709</strain>
    </source>
</reference>
<dbReference type="OrthoDB" id="108180at2759"/>
<evidence type="ECO:0000256" key="3">
    <source>
        <dbReference type="ARBA" id="ARBA00022525"/>
    </source>
</evidence>
<evidence type="ECO:0000313" key="7">
    <source>
        <dbReference type="Proteomes" id="UP001165121"/>
    </source>
</evidence>
<evidence type="ECO:0000256" key="4">
    <source>
        <dbReference type="ARBA" id="ARBA00022729"/>
    </source>
</evidence>
<dbReference type="Pfam" id="PF16810">
    <property type="entry name" value="RXLR"/>
    <property type="match status" value="1"/>
</dbReference>
<sequence>MRFCLVVLVAAVALLSSSNGVSANAVAKREIESVEQQDVDIERLLKAVELDSEEDEARAIGGSTLQKLKDAVMKIKFRSWYNMEMTPTDLNTKLIAQGTKVDWLVATAYAAYFRNLKYGPYAIDMINKANSKSSA</sequence>
<protein>
    <recommendedName>
        <fullName evidence="5">RxLR effector protein</fullName>
    </recommendedName>
</protein>
<dbReference type="AlphaFoldDB" id="A0A9W6XWA5"/>
<evidence type="ECO:0000256" key="5">
    <source>
        <dbReference type="RuleBase" id="RU367124"/>
    </source>
</evidence>
<dbReference type="Proteomes" id="UP001165121">
    <property type="component" value="Unassembled WGS sequence"/>
</dbReference>
<feature type="signal peptide" evidence="5">
    <location>
        <begin position="1"/>
        <end position="23"/>
    </location>
</feature>
<comment type="similarity">
    <text evidence="2 5">Belongs to the RxLR effector family.</text>
</comment>
<proteinExistence type="inferred from homology"/>
<keyword evidence="7" id="KW-1185">Reference proteome</keyword>
<dbReference type="InterPro" id="IPR031825">
    <property type="entry name" value="RXLR"/>
</dbReference>